<dbReference type="GO" id="GO:0055085">
    <property type="term" value="P:transmembrane transport"/>
    <property type="evidence" value="ECO:0007669"/>
    <property type="project" value="InterPro"/>
</dbReference>
<keyword evidence="4" id="KW-1185">Reference proteome</keyword>
<reference evidence="3 4" key="1">
    <citation type="submission" date="2017-01" db="EMBL/GenBank/DDBJ databases">
        <title>A new Hymenobacter.</title>
        <authorList>
            <person name="Liang Y."/>
            <person name="Feng F."/>
        </authorList>
    </citation>
    <scope>NUCLEOTIDE SEQUENCE [LARGE SCALE GENOMIC DNA]</scope>
    <source>
        <strain evidence="3">MIMBbqt21</strain>
    </source>
</reference>
<dbReference type="InterPro" id="IPR037682">
    <property type="entry name" value="TonB_C"/>
</dbReference>
<feature type="compositionally biased region" description="Basic and acidic residues" evidence="1">
    <location>
        <begin position="74"/>
        <end position="92"/>
    </location>
</feature>
<dbReference type="Pfam" id="PF03544">
    <property type="entry name" value="TonB_C"/>
    <property type="match status" value="1"/>
</dbReference>
<dbReference type="SUPFAM" id="SSF74653">
    <property type="entry name" value="TolA/TonB C-terminal domain"/>
    <property type="match status" value="1"/>
</dbReference>
<name>A0A243WI71_9BACT</name>
<evidence type="ECO:0000256" key="1">
    <source>
        <dbReference type="SAM" id="MobiDB-lite"/>
    </source>
</evidence>
<protein>
    <recommendedName>
        <fullName evidence="2">TonB C-terminal domain-containing protein</fullName>
    </recommendedName>
</protein>
<proteinExistence type="predicted"/>
<accession>A0A243WI71</accession>
<evidence type="ECO:0000259" key="2">
    <source>
        <dbReference type="Pfam" id="PF03544"/>
    </source>
</evidence>
<evidence type="ECO:0000313" key="4">
    <source>
        <dbReference type="Proteomes" id="UP000194873"/>
    </source>
</evidence>
<sequence>MPFQTTLTSAKVMLSEALPATPPSPIRFVLVGALLLAAPACFAQNSFNRWVPPTPASASEPTTVRRGSVALKAKAREEEKAKSVAERREKDSLQLASGQSVTLRRGLGQRLRQTSYSKEDAGFYDFTWEHLQYPPTALRAGLTGQVMVRLEVGPDGDVTNTVITSDDIHQSGKPEKGASATAGREAMRSNAQKLLYGLRFEPAPSTTQEEVPVRYVMQ</sequence>
<dbReference type="Proteomes" id="UP000194873">
    <property type="component" value="Unassembled WGS sequence"/>
</dbReference>
<feature type="region of interest" description="Disordered" evidence="1">
    <location>
        <begin position="54"/>
        <end position="97"/>
    </location>
</feature>
<dbReference type="AlphaFoldDB" id="A0A243WI71"/>
<evidence type="ECO:0000313" key="3">
    <source>
        <dbReference type="EMBL" id="OUJ74905.1"/>
    </source>
</evidence>
<dbReference type="EMBL" id="MTSE01000003">
    <property type="protein sequence ID" value="OUJ74905.1"/>
    <property type="molecule type" value="Genomic_DNA"/>
</dbReference>
<gene>
    <name evidence="3" type="ORF">BXP70_09160</name>
</gene>
<dbReference type="OrthoDB" id="5956010at2"/>
<dbReference type="Gene3D" id="3.30.1150.10">
    <property type="match status" value="1"/>
</dbReference>
<feature type="domain" description="TonB C-terminal" evidence="2">
    <location>
        <begin position="130"/>
        <end position="166"/>
    </location>
</feature>
<organism evidence="3 4">
    <name type="scientific">Hymenobacter crusticola</name>
    <dbReference type="NCBI Taxonomy" id="1770526"/>
    <lineage>
        <taxon>Bacteria</taxon>
        <taxon>Pseudomonadati</taxon>
        <taxon>Bacteroidota</taxon>
        <taxon>Cytophagia</taxon>
        <taxon>Cytophagales</taxon>
        <taxon>Hymenobacteraceae</taxon>
        <taxon>Hymenobacter</taxon>
    </lineage>
</organism>
<comment type="caution">
    <text evidence="3">The sequence shown here is derived from an EMBL/GenBank/DDBJ whole genome shotgun (WGS) entry which is preliminary data.</text>
</comment>